<accession>T1AX90</accession>
<reference evidence="3" key="1">
    <citation type="submission" date="2013-08" db="EMBL/GenBank/DDBJ databases">
        <authorList>
            <person name="Mendez C."/>
            <person name="Richter M."/>
            <person name="Ferrer M."/>
            <person name="Sanchez J."/>
        </authorList>
    </citation>
    <scope>NUCLEOTIDE SEQUENCE</scope>
</reference>
<dbReference type="InterPro" id="IPR003115">
    <property type="entry name" value="ParB_N"/>
</dbReference>
<gene>
    <name evidence="3" type="ORF">B1B_13110</name>
</gene>
<dbReference type="PANTHER" id="PTHR33375:SF7">
    <property type="entry name" value="CHROMOSOME 2-PARTITIONING PROTEIN PARB-RELATED"/>
    <property type="match status" value="1"/>
</dbReference>
<dbReference type="InterPro" id="IPR004437">
    <property type="entry name" value="ParB/RepB/Spo0J"/>
</dbReference>
<dbReference type="InterPro" id="IPR036086">
    <property type="entry name" value="ParB/Sulfiredoxin_sf"/>
</dbReference>
<evidence type="ECO:0000259" key="2">
    <source>
        <dbReference type="SMART" id="SM00470"/>
    </source>
</evidence>
<reference evidence="3" key="2">
    <citation type="journal article" date="2014" name="ISME J.">
        <title>Microbial stratification in low pH oxic and suboxic macroscopic growths along an acid mine drainage.</title>
        <authorList>
            <person name="Mendez-Garcia C."/>
            <person name="Mesa V."/>
            <person name="Sprenger R.R."/>
            <person name="Richter M."/>
            <person name="Diez M.S."/>
            <person name="Solano J."/>
            <person name="Bargiela R."/>
            <person name="Golyshina O.V."/>
            <person name="Manteca A."/>
            <person name="Ramos J.L."/>
            <person name="Gallego J.R."/>
            <person name="Llorente I."/>
            <person name="Martins Dos Santos V.A."/>
            <person name="Jensen O.N."/>
            <person name="Pelaez A.I."/>
            <person name="Sanchez J."/>
            <person name="Ferrer M."/>
        </authorList>
    </citation>
    <scope>NUCLEOTIDE SEQUENCE</scope>
</reference>
<dbReference type="PANTHER" id="PTHR33375">
    <property type="entry name" value="CHROMOSOME-PARTITIONING PROTEIN PARB-RELATED"/>
    <property type="match status" value="1"/>
</dbReference>
<proteinExistence type="predicted"/>
<dbReference type="NCBIfam" id="TIGR00180">
    <property type="entry name" value="parB_part"/>
    <property type="match status" value="1"/>
</dbReference>
<comment type="caution">
    <text evidence="3">The sequence shown here is derived from an EMBL/GenBank/DDBJ whole genome shotgun (WGS) entry which is preliminary data.</text>
</comment>
<feature type="non-terminal residue" evidence="3">
    <location>
        <position position="236"/>
    </location>
</feature>
<dbReference type="SMART" id="SM00470">
    <property type="entry name" value="ParB"/>
    <property type="match status" value="1"/>
</dbReference>
<organism evidence="3">
    <name type="scientific">mine drainage metagenome</name>
    <dbReference type="NCBI Taxonomy" id="410659"/>
    <lineage>
        <taxon>unclassified sequences</taxon>
        <taxon>metagenomes</taxon>
        <taxon>ecological metagenomes</taxon>
    </lineage>
</organism>
<feature type="region of interest" description="Disordered" evidence="1">
    <location>
        <begin position="210"/>
        <end position="236"/>
    </location>
</feature>
<name>T1AX90_9ZZZZ</name>
<protein>
    <submittedName>
        <fullName evidence="3">ParB-like partition protein</fullName>
    </submittedName>
</protein>
<dbReference type="Gene3D" id="1.10.10.2830">
    <property type="match status" value="1"/>
</dbReference>
<dbReference type="GO" id="GO:0005694">
    <property type="term" value="C:chromosome"/>
    <property type="evidence" value="ECO:0007669"/>
    <property type="project" value="TreeGrafter"/>
</dbReference>
<dbReference type="Pfam" id="PF02195">
    <property type="entry name" value="ParB_N"/>
    <property type="match status" value="1"/>
</dbReference>
<sequence>MTDGPRVLELSIISPNPKPVREPKLTPAFLEELRQHGILQPIIVRPSPEGSGYVVVAGMRRYLAAKKLAFKEVPCSVQRLNDREAFFVAVAENMQREQMGPYDVALAVLRATEEMGLLPEDVARELRRETKEIHSWLVIARNPKLMDHLERANSTLGIALALGRAWTEVEELRGRGDIESDQVARLQRDFLAESKRRSVRDFERLTRKTLDPLMRGRSRQTALAEADSEQSPHQQA</sequence>
<dbReference type="GO" id="GO:0003677">
    <property type="term" value="F:DNA binding"/>
    <property type="evidence" value="ECO:0007669"/>
    <property type="project" value="InterPro"/>
</dbReference>
<feature type="domain" description="ParB-like N-terminal" evidence="2">
    <location>
        <begin position="6"/>
        <end position="94"/>
    </location>
</feature>
<evidence type="ECO:0000256" key="1">
    <source>
        <dbReference type="SAM" id="MobiDB-lite"/>
    </source>
</evidence>
<dbReference type="GO" id="GO:0007059">
    <property type="term" value="P:chromosome segregation"/>
    <property type="evidence" value="ECO:0007669"/>
    <property type="project" value="TreeGrafter"/>
</dbReference>
<dbReference type="EMBL" id="AUZY01008623">
    <property type="protein sequence ID" value="EQD45299.1"/>
    <property type="molecule type" value="Genomic_DNA"/>
</dbReference>
<dbReference type="SUPFAM" id="SSF110849">
    <property type="entry name" value="ParB/Sulfiredoxin"/>
    <property type="match status" value="1"/>
</dbReference>
<dbReference type="AlphaFoldDB" id="T1AX90"/>
<evidence type="ECO:0000313" key="3">
    <source>
        <dbReference type="EMBL" id="EQD45299.1"/>
    </source>
</evidence>
<dbReference type="InterPro" id="IPR050336">
    <property type="entry name" value="Chromosome_partition/occlusion"/>
</dbReference>
<dbReference type="Gene3D" id="3.90.1530.30">
    <property type="match status" value="1"/>
</dbReference>